<feature type="domain" description="Aerobactin siderophore biosynthesis IucA/IucC-like C-terminal" evidence="5">
    <location>
        <begin position="474"/>
        <end position="637"/>
    </location>
</feature>
<dbReference type="Gene3D" id="1.10.510.40">
    <property type="match status" value="1"/>
</dbReference>
<evidence type="ECO:0000256" key="1">
    <source>
        <dbReference type="ARBA" id="ARBA00004924"/>
    </source>
</evidence>
<feature type="domain" description="Aerobactin siderophore biosynthesis IucA/IucC N-terminal" evidence="4">
    <location>
        <begin position="174"/>
        <end position="437"/>
    </location>
</feature>
<dbReference type="InterPro" id="IPR007310">
    <property type="entry name" value="Aerobactin_biosyn_IucA/IucC_N"/>
</dbReference>
<comment type="similarity">
    <text evidence="2">Belongs to the IucA/IucC family.</text>
</comment>
<dbReference type="GO" id="GO:0016881">
    <property type="term" value="F:acid-amino acid ligase activity"/>
    <property type="evidence" value="ECO:0007669"/>
    <property type="project" value="UniProtKB-ARBA"/>
</dbReference>
<comment type="pathway">
    <text evidence="1">Siderophore biosynthesis.</text>
</comment>
<protein>
    <submittedName>
        <fullName evidence="6">Siderophore synthetase component</fullName>
    </submittedName>
</protein>
<evidence type="ECO:0000259" key="4">
    <source>
        <dbReference type="Pfam" id="PF04183"/>
    </source>
</evidence>
<feature type="region of interest" description="Disordered" evidence="3">
    <location>
        <begin position="1"/>
        <end position="25"/>
    </location>
</feature>
<sequence length="655" mass="69716">MDSDHVVPATSVPSGTAGAGRGGDRRASARWTVLSRLVSALVREGRLDPAEAARRGVFLHTRTVTGTGRRELRAPVSASPWTTGARGVPHDPVEFLDVLRRAGLVEDDPEAWLGLRADVADSVSGLARARRAYETRAGRVRAVSGGRSAVRAHPFSALVRALRVDEGADDPLLTAFEQWVVDGHPMQPVAKIKTGMSPGEARRYAPEFGAEFDLRLVAVPRRLVSGADSAGGSDPVEAVRRELRRTLPGTAESAESEMARRGLVPGEHALIPVHPHQLRHALPRLHGAALSSGAVTVLSRSVPARPLMSTRTLDVRERGERAGLHVKTALEVRLTGAVRGVSGEAVHNGPRLSGLLDELAAADPALAPPDRRGGSGFAVCRELVGIRHDPTLLGERAAESPELSRARNRSLGAILREDPAESTSAGEVALPVAALLARSPLTGHTLIHDVLTERHSAGGAGSGSAPSRVEAARRWLGAHLDLGISPLLTLLVRYGIALEPHPQNTVLVLRAGVPRSLLVRDLGGARVLRERLGRSGRRPRLLEGSALWCDGPEALRNKLFFPLFVNHLGELVTALAAAAGCPERVLWRVVSDRVRSCFAGLIEEAGSPAEAADAREDAGALLNEPWPLKTMLTMRLSGLVTEQRYVPAPNPLALP</sequence>
<reference evidence="6 7" key="1">
    <citation type="submission" date="2020-07" db="EMBL/GenBank/DDBJ databases">
        <title>Genomic Encyclopedia of Type Strains, Phase III (KMG-III): the genomes of soil and plant-associated and newly described type strains.</title>
        <authorList>
            <person name="Whitman W."/>
        </authorList>
    </citation>
    <scope>NUCLEOTIDE SEQUENCE [LARGE SCALE GENOMIC DNA]</scope>
    <source>
        <strain evidence="6 7">CECT 8576</strain>
    </source>
</reference>
<dbReference type="InterPro" id="IPR037455">
    <property type="entry name" value="LucA/IucC-like"/>
</dbReference>
<gene>
    <name evidence="6" type="ORF">FHR84_002562</name>
</gene>
<dbReference type="PANTHER" id="PTHR34384:SF5">
    <property type="entry name" value="L-2,3-DIAMINOPROPANOATE--CITRATE LIGASE"/>
    <property type="match status" value="1"/>
</dbReference>
<dbReference type="InterPro" id="IPR022770">
    <property type="entry name" value="IucA/IucC-like_C"/>
</dbReference>
<evidence type="ECO:0000313" key="6">
    <source>
        <dbReference type="EMBL" id="NYH79228.1"/>
    </source>
</evidence>
<dbReference type="GO" id="GO:0019290">
    <property type="term" value="P:siderophore biosynthetic process"/>
    <property type="evidence" value="ECO:0007669"/>
    <property type="project" value="InterPro"/>
</dbReference>
<proteinExistence type="inferred from homology"/>
<dbReference type="AlphaFoldDB" id="A0A852YYI8"/>
<dbReference type="Pfam" id="PF04183">
    <property type="entry name" value="IucA_IucC"/>
    <property type="match status" value="1"/>
</dbReference>
<dbReference type="PANTHER" id="PTHR34384">
    <property type="entry name" value="L-2,3-DIAMINOPROPANOATE--CITRATE LIGASE"/>
    <property type="match status" value="1"/>
</dbReference>
<evidence type="ECO:0000313" key="7">
    <source>
        <dbReference type="Proteomes" id="UP000548304"/>
    </source>
</evidence>
<evidence type="ECO:0000259" key="5">
    <source>
        <dbReference type="Pfam" id="PF06276"/>
    </source>
</evidence>
<evidence type="ECO:0000256" key="2">
    <source>
        <dbReference type="ARBA" id="ARBA00007832"/>
    </source>
</evidence>
<name>A0A852YYI8_9ACTN</name>
<keyword evidence="7" id="KW-1185">Reference proteome</keyword>
<dbReference type="Proteomes" id="UP000548304">
    <property type="component" value="Unassembled WGS sequence"/>
</dbReference>
<comment type="caution">
    <text evidence="6">The sequence shown here is derived from an EMBL/GenBank/DDBJ whole genome shotgun (WGS) entry which is preliminary data.</text>
</comment>
<accession>A0A852YYI8</accession>
<dbReference type="RefSeq" id="WP_179535650.1">
    <property type="nucleotide sequence ID" value="NZ_JACBYW010000004.1"/>
</dbReference>
<evidence type="ECO:0000256" key="3">
    <source>
        <dbReference type="SAM" id="MobiDB-lite"/>
    </source>
</evidence>
<organism evidence="6 7">
    <name type="scientific">Actinopolyspora biskrensis</name>
    <dbReference type="NCBI Taxonomy" id="1470178"/>
    <lineage>
        <taxon>Bacteria</taxon>
        <taxon>Bacillati</taxon>
        <taxon>Actinomycetota</taxon>
        <taxon>Actinomycetes</taxon>
        <taxon>Actinopolysporales</taxon>
        <taxon>Actinopolysporaceae</taxon>
        <taxon>Actinopolyspora</taxon>
    </lineage>
</organism>
<dbReference type="Pfam" id="PF06276">
    <property type="entry name" value="FhuF"/>
    <property type="match status" value="1"/>
</dbReference>
<dbReference type="EMBL" id="JACBYW010000004">
    <property type="protein sequence ID" value="NYH79228.1"/>
    <property type="molecule type" value="Genomic_DNA"/>
</dbReference>